<dbReference type="STRING" id="658187.LDG_5177"/>
<dbReference type="Pfam" id="PF12696">
    <property type="entry name" value="TraG-D_C"/>
    <property type="match status" value="1"/>
</dbReference>
<sequence length="668" mass="74700">MSQYPVENLLREPTELYTSLTCGALATLTITQPYLFLLTQGMGYYAGLSLMTLSLIRGYQGLRIKRYHKRLIAMPYYALSTTEIPVSKKWLFLGKGFRWLPHHTQRLQQIKQIRNESFMQRSIYYRAARNYCKNHEETLLAKLLNKPSQLNPFRPDPPVGGSSYLHGLGEQDSSIAIPQEVRVGHTFVVGTTRVGKTRLASILINQDIRNGDAIIVVDPKGDLDLVRDMYSACRASGRLHDFRVVHLGFPELSAHYNPLKNYDQVSEVATRITDAIQAEGEGKQFAAFAWKYANIVALCLEEMRQPISYRSIAFYVSRLDQLLMTYADFTLPTHDPNYHEAIDEIIANNDCRIDKYGKTPPPMSRSKAVVQYLQEYISKTITSGNVESLHDQVIIDLFDAAIMDKSYYDKITASIGPVLSEINKSNASGIFSFQQSSCEIELMSAIKNKQVIYIGLDSLTNPNIAQAVGKAFLSDLVSTAGKIYKESNAHYRLNLHCDELSEIIQDSFVKILNKAGGAGFQVTAYAQTKQDLEVALGSKAKAEVTEGNLNTLIMLRVKNEETANLLVKVLPKVDVVDYSQVSMVNDTPHGEDGVYFNTTNEDRVQTTQVNMIDVNDIISLPKGQAFVLVNGGELYKVRIPLPVNDGLAPKDIKSAIRAINQLNDNLGD</sequence>
<protein>
    <recommendedName>
        <fullName evidence="2">TraD/TraG TraM recognition site domain-containing protein</fullName>
    </recommendedName>
</protein>
<dbReference type="EMBL" id="JH413796">
    <property type="protein sequence ID" value="EHL32586.1"/>
    <property type="molecule type" value="Genomic_DNA"/>
</dbReference>
<dbReference type="PANTHER" id="PTHR30121:SF6">
    <property type="entry name" value="SLR6007 PROTEIN"/>
    <property type="match status" value="1"/>
</dbReference>
<feature type="domain" description="TraD/TraG TraM recognition site" evidence="2">
    <location>
        <begin position="493"/>
        <end position="621"/>
    </location>
</feature>
<evidence type="ECO:0000259" key="2">
    <source>
        <dbReference type="Pfam" id="PF12696"/>
    </source>
</evidence>
<dbReference type="InterPro" id="IPR022503">
    <property type="entry name" value="Conj_coupling_TraG/TraD_PFGI-1"/>
</dbReference>
<keyword evidence="4" id="KW-1185">Reference proteome</keyword>
<proteinExistence type="predicted"/>
<dbReference type="InterPro" id="IPR003688">
    <property type="entry name" value="TraG/VirD4"/>
</dbReference>
<dbReference type="GO" id="GO:0016020">
    <property type="term" value="C:membrane"/>
    <property type="evidence" value="ECO:0007669"/>
    <property type="project" value="InterPro"/>
</dbReference>
<reference evidence="3 4" key="1">
    <citation type="journal article" date="2011" name="BMC Genomics">
        <title>Insight into cross-talk between intra-amoebal pathogens.</title>
        <authorList>
            <person name="Gimenez G."/>
            <person name="Bertelli C."/>
            <person name="Moliner C."/>
            <person name="Robert C."/>
            <person name="Raoult D."/>
            <person name="Fournier P.E."/>
            <person name="Greub G."/>
        </authorList>
    </citation>
    <scope>NUCLEOTIDE SEQUENCE [LARGE SCALE GENOMIC DNA]</scope>
    <source>
        <strain evidence="3 4">LLAP12</strain>
    </source>
</reference>
<dbReference type="HOGENOM" id="CLU_024857_0_0_6"/>
<name>G9EJ20_9GAMM</name>
<dbReference type="InterPro" id="IPR051162">
    <property type="entry name" value="T4SS_component"/>
</dbReference>
<dbReference type="CDD" id="cd01127">
    <property type="entry name" value="TrwB_TraG_TraD_VirD4"/>
    <property type="match status" value="1"/>
</dbReference>
<accession>G9EJ20</accession>
<organism evidence="3 4">
    <name type="scientific">Legionella drancourtii LLAP12</name>
    <dbReference type="NCBI Taxonomy" id="658187"/>
    <lineage>
        <taxon>Bacteria</taxon>
        <taxon>Pseudomonadati</taxon>
        <taxon>Pseudomonadota</taxon>
        <taxon>Gammaproteobacteria</taxon>
        <taxon>Legionellales</taxon>
        <taxon>Legionellaceae</taxon>
        <taxon>Legionella</taxon>
    </lineage>
</organism>
<keyword evidence="1" id="KW-1133">Transmembrane helix</keyword>
<gene>
    <name evidence="3" type="ORF">LDG_5177</name>
</gene>
<dbReference type="SUPFAM" id="SSF52540">
    <property type="entry name" value="P-loop containing nucleoside triphosphate hydrolases"/>
    <property type="match status" value="1"/>
</dbReference>
<dbReference type="InterPro" id="IPR032689">
    <property type="entry name" value="TraG-D_C"/>
</dbReference>
<keyword evidence="1" id="KW-0812">Transmembrane</keyword>
<dbReference type="NCBIfam" id="TIGR03743">
    <property type="entry name" value="SXT_TraD"/>
    <property type="match status" value="1"/>
</dbReference>
<dbReference type="OrthoDB" id="7817736at2"/>
<keyword evidence="1" id="KW-0472">Membrane</keyword>
<evidence type="ECO:0000256" key="1">
    <source>
        <dbReference type="SAM" id="Phobius"/>
    </source>
</evidence>
<dbReference type="InterPro" id="IPR022458">
    <property type="entry name" value="Conjugative_coupling_TraG/TraD"/>
</dbReference>
<dbReference type="NCBIfam" id="TIGR03754">
    <property type="entry name" value="conj_TOL_TraD"/>
    <property type="match status" value="1"/>
</dbReference>
<dbReference type="eggNOG" id="COG0433">
    <property type="taxonomic scope" value="Bacteria"/>
</dbReference>
<dbReference type="Pfam" id="PF02534">
    <property type="entry name" value="T4SS-DNA_transf"/>
    <property type="match status" value="1"/>
</dbReference>
<dbReference type="PANTHER" id="PTHR30121">
    <property type="entry name" value="UNCHARACTERIZED PROTEIN YJGR-RELATED"/>
    <property type="match status" value="1"/>
</dbReference>
<dbReference type="InterPro" id="IPR027417">
    <property type="entry name" value="P-loop_NTPase"/>
</dbReference>
<dbReference type="RefSeq" id="WP_006869167.1">
    <property type="nucleotide sequence ID" value="NZ_JH413796.1"/>
</dbReference>
<dbReference type="AlphaFoldDB" id="G9EJ20"/>
<feature type="transmembrane region" description="Helical" evidence="1">
    <location>
        <begin position="42"/>
        <end position="60"/>
    </location>
</feature>
<dbReference type="InParanoid" id="G9EJ20"/>
<dbReference type="Gene3D" id="3.40.50.300">
    <property type="entry name" value="P-loop containing nucleotide triphosphate hydrolases"/>
    <property type="match status" value="2"/>
</dbReference>
<dbReference type="Proteomes" id="UP000002770">
    <property type="component" value="Unassembled WGS sequence"/>
</dbReference>
<evidence type="ECO:0000313" key="4">
    <source>
        <dbReference type="Proteomes" id="UP000002770"/>
    </source>
</evidence>
<evidence type="ECO:0000313" key="3">
    <source>
        <dbReference type="EMBL" id="EHL32586.1"/>
    </source>
</evidence>